<dbReference type="FunFam" id="3.30.160.60:FF:001480">
    <property type="entry name" value="Si:cabz01071911.3"/>
    <property type="match status" value="1"/>
</dbReference>
<organism evidence="16 17">
    <name type="scientific">Rhynchophorus ferrugineus</name>
    <name type="common">Red palm weevil</name>
    <name type="synonym">Curculio ferrugineus</name>
    <dbReference type="NCBI Taxonomy" id="354439"/>
    <lineage>
        <taxon>Eukaryota</taxon>
        <taxon>Metazoa</taxon>
        <taxon>Ecdysozoa</taxon>
        <taxon>Arthropoda</taxon>
        <taxon>Hexapoda</taxon>
        <taxon>Insecta</taxon>
        <taxon>Pterygota</taxon>
        <taxon>Neoptera</taxon>
        <taxon>Endopterygota</taxon>
        <taxon>Coleoptera</taxon>
        <taxon>Polyphaga</taxon>
        <taxon>Cucujiformia</taxon>
        <taxon>Curculionidae</taxon>
        <taxon>Dryophthorinae</taxon>
        <taxon>Rhynchophorus</taxon>
    </lineage>
</organism>
<dbReference type="InterPro" id="IPR050688">
    <property type="entry name" value="Zinc_finger/UBP_domain"/>
</dbReference>
<evidence type="ECO:0000256" key="10">
    <source>
        <dbReference type="ARBA" id="ARBA00023242"/>
    </source>
</evidence>
<dbReference type="Pfam" id="PF00096">
    <property type="entry name" value="zf-C2H2"/>
    <property type="match status" value="3"/>
</dbReference>
<feature type="domain" description="C2H2-type" evidence="14">
    <location>
        <begin position="531"/>
        <end position="558"/>
    </location>
</feature>
<dbReference type="Pfam" id="PF12874">
    <property type="entry name" value="zf-met"/>
    <property type="match status" value="2"/>
</dbReference>
<evidence type="ECO:0000256" key="11">
    <source>
        <dbReference type="PROSITE-ProRule" id="PRU00042"/>
    </source>
</evidence>
<dbReference type="OrthoDB" id="6077919at2759"/>
<evidence type="ECO:0000256" key="2">
    <source>
        <dbReference type="ARBA" id="ARBA00006991"/>
    </source>
</evidence>
<dbReference type="PROSITE" id="PS50950">
    <property type="entry name" value="ZF_THAP"/>
    <property type="match status" value="1"/>
</dbReference>
<feature type="region of interest" description="Disordered" evidence="13">
    <location>
        <begin position="241"/>
        <end position="311"/>
    </location>
</feature>
<dbReference type="SMART" id="SM00355">
    <property type="entry name" value="ZnF_C2H2"/>
    <property type="match status" value="9"/>
</dbReference>
<dbReference type="AlphaFoldDB" id="A0A834IDG4"/>
<evidence type="ECO:0000256" key="9">
    <source>
        <dbReference type="ARBA" id="ARBA00023163"/>
    </source>
</evidence>
<accession>A0A834IDG4</accession>
<keyword evidence="4" id="KW-0677">Repeat</keyword>
<feature type="domain" description="C2H2-type" evidence="14">
    <location>
        <begin position="349"/>
        <end position="376"/>
    </location>
</feature>
<protein>
    <submittedName>
        <fullName evidence="16">Uncharacterized protein</fullName>
    </submittedName>
</protein>
<keyword evidence="9" id="KW-0804">Transcription</keyword>
<keyword evidence="7" id="KW-0805">Transcription regulation</keyword>
<keyword evidence="6" id="KW-0862">Zinc</keyword>
<dbReference type="GO" id="GO:0005634">
    <property type="term" value="C:nucleus"/>
    <property type="evidence" value="ECO:0007669"/>
    <property type="project" value="UniProtKB-SubCell"/>
</dbReference>
<comment type="similarity">
    <text evidence="2">Belongs to the krueppel C2H2-type zinc-finger protein family.</text>
</comment>
<sequence length="603" mass="70233">MGPSLKPCCVPGCYDNTSNRYTIPTNKDCRTIWLTRIKNKSLFGLDQRQISSRKVCASHFEDICLINGRLRKFALPTMNLPSYEKTNDCFFNKNLLTDSSTDDKTKACEMPGSSDFSLEAFSSTRKRVNEESLNTNETNKYQKFEEIEKSCCICLKRGIKYNKVSRKTDTKVALLTKLKTCIPEIIWSTFFYICEECTSTLNICYEFRETCLKSDFIRKEELKTNKNNILLKAEWATNIEEETSQDDTVGDDVNDGLKEESNDFDPDEPMLNNSDNSVSEDFIDDSNAASKTETFKNDTNEETPNNSPKKRKRVTFRCEKCSVYFSSSVSLLNHCTTEHDMDPKEIKPFACDRCPMKFYSSSNLWQHVKYHNGVKSNICSYCGNGFITKTDLVNHEKKHQNKREYKCELCQKTFNTHKNIRSHKLIVHTDPSLWKYACSICGKRFPIKSNYDSHMRRHTGEKNFDCHLCDKKFTTKCDLQRHKRSHSYVRDQKCPIQNCNKEYKDERVLKIHVAKVHGIGTVKVPVKEKRHVCHFCSKAYYDKNKLTRHLYTHSGEKPFNCPVCDKKFNDKSYIKQHLRNTHNVDTNNTLETELNINYMNRTT</sequence>
<dbReference type="FunFam" id="3.30.160.60:FF:000446">
    <property type="entry name" value="Zinc finger protein"/>
    <property type="match status" value="1"/>
</dbReference>
<dbReference type="PROSITE" id="PS00028">
    <property type="entry name" value="ZINC_FINGER_C2H2_1"/>
    <property type="match status" value="9"/>
</dbReference>
<evidence type="ECO:0000259" key="14">
    <source>
        <dbReference type="PROSITE" id="PS50157"/>
    </source>
</evidence>
<dbReference type="GO" id="GO:0008270">
    <property type="term" value="F:zinc ion binding"/>
    <property type="evidence" value="ECO:0007669"/>
    <property type="project" value="UniProtKB-KW"/>
</dbReference>
<gene>
    <name evidence="16" type="ORF">GWI33_015357</name>
</gene>
<dbReference type="SUPFAM" id="SSF57667">
    <property type="entry name" value="beta-beta-alpha zinc fingers"/>
    <property type="match status" value="4"/>
</dbReference>
<feature type="domain" description="C2H2-type" evidence="14">
    <location>
        <begin position="377"/>
        <end position="404"/>
    </location>
</feature>
<dbReference type="GO" id="GO:0045944">
    <property type="term" value="P:positive regulation of transcription by RNA polymerase II"/>
    <property type="evidence" value="ECO:0007669"/>
    <property type="project" value="TreeGrafter"/>
</dbReference>
<dbReference type="Proteomes" id="UP000625711">
    <property type="component" value="Unassembled WGS sequence"/>
</dbReference>
<keyword evidence="10" id="KW-0539">Nucleus</keyword>
<keyword evidence="3" id="KW-0479">Metal-binding</keyword>
<evidence type="ECO:0000256" key="6">
    <source>
        <dbReference type="ARBA" id="ARBA00022833"/>
    </source>
</evidence>
<feature type="domain" description="C2H2-type" evidence="14">
    <location>
        <begin position="559"/>
        <end position="587"/>
    </location>
</feature>
<reference evidence="16" key="1">
    <citation type="submission" date="2020-08" db="EMBL/GenBank/DDBJ databases">
        <title>Genome sequencing and assembly of the red palm weevil Rhynchophorus ferrugineus.</title>
        <authorList>
            <person name="Dias G.B."/>
            <person name="Bergman C.M."/>
            <person name="Manee M."/>
        </authorList>
    </citation>
    <scope>NUCLEOTIDE SEQUENCE</scope>
    <source>
        <strain evidence="16">AA-2017</strain>
        <tissue evidence="16">Whole larva</tissue>
    </source>
</reference>
<dbReference type="InterPro" id="IPR013087">
    <property type="entry name" value="Znf_C2H2_type"/>
</dbReference>
<evidence type="ECO:0000256" key="12">
    <source>
        <dbReference type="PROSITE-ProRule" id="PRU00309"/>
    </source>
</evidence>
<feature type="domain" description="C2H2-type" evidence="14">
    <location>
        <begin position="405"/>
        <end position="433"/>
    </location>
</feature>
<evidence type="ECO:0000313" key="17">
    <source>
        <dbReference type="Proteomes" id="UP000625711"/>
    </source>
</evidence>
<dbReference type="InterPro" id="IPR036236">
    <property type="entry name" value="Znf_C2H2_sf"/>
</dbReference>
<proteinExistence type="inferred from homology"/>
<keyword evidence="17" id="KW-1185">Reference proteome</keyword>
<keyword evidence="5 11" id="KW-0863">Zinc-finger</keyword>
<evidence type="ECO:0000256" key="8">
    <source>
        <dbReference type="ARBA" id="ARBA00023125"/>
    </source>
</evidence>
<dbReference type="PROSITE" id="PS50157">
    <property type="entry name" value="ZINC_FINGER_C2H2_2"/>
    <property type="match status" value="8"/>
</dbReference>
<feature type="domain" description="C2H2-type" evidence="14">
    <location>
        <begin position="436"/>
        <end position="463"/>
    </location>
</feature>
<dbReference type="SUPFAM" id="SSF57716">
    <property type="entry name" value="Glucocorticoid receptor-like (DNA-binding domain)"/>
    <property type="match status" value="1"/>
</dbReference>
<evidence type="ECO:0000256" key="1">
    <source>
        <dbReference type="ARBA" id="ARBA00004123"/>
    </source>
</evidence>
<dbReference type="InterPro" id="IPR006612">
    <property type="entry name" value="THAP_Znf"/>
</dbReference>
<feature type="domain" description="C2H2-type" evidence="14">
    <location>
        <begin position="464"/>
        <end position="491"/>
    </location>
</feature>
<dbReference type="PANTHER" id="PTHR24403:SF67">
    <property type="entry name" value="FI01116P-RELATED"/>
    <property type="match status" value="1"/>
</dbReference>
<dbReference type="InterPro" id="IPR012934">
    <property type="entry name" value="Znf_AD"/>
</dbReference>
<keyword evidence="8 12" id="KW-0238">DNA-binding</keyword>
<dbReference type="GO" id="GO:0003677">
    <property type="term" value="F:DNA binding"/>
    <property type="evidence" value="ECO:0007669"/>
    <property type="project" value="UniProtKB-UniRule"/>
</dbReference>
<dbReference type="Gene3D" id="3.30.160.60">
    <property type="entry name" value="Classic Zinc Finger"/>
    <property type="match status" value="6"/>
</dbReference>
<evidence type="ECO:0000259" key="15">
    <source>
        <dbReference type="PROSITE" id="PS50950"/>
    </source>
</evidence>
<evidence type="ECO:0000256" key="7">
    <source>
        <dbReference type="ARBA" id="ARBA00023015"/>
    </source>
</evidence>
<evidence type="ECO:0000256" key="5">
    <source>
        <dbReference type="ARBA" id="ARBA00022771"/>
    </source>
</evidence>
<dbReference type="SMART" id="SM00980">
    <property type="entry name" value="THAP"/>
    <property type="match status" value="1"/>
</dbReference>
<evidence type="ECO:0000256" key="4">
    <source>
        <dbReference type="ARBA" id="ARBA00022737"/>
    </source>
</evidence>
<dbReference type="PANTHER" id="PTHR24403">
    <property type="entry name" value="ZINC FINGER PROTEIN"/>
    <property type="match status" value="1"/>
</dbReference>
<evidence type="ECO:0000256" key="3">
    <source>
        <dbReference type="ARBA" id="ARBA00022723"/>
    </source>
</evidence>
<comment type="caution">
    <text evidence="16">The sequence shown here is derived from an EMBL/GenBank/DDBJ whole genome shotgun (WGS) entry which is preliminary data.</text>
</comment>
<dbReference type="FunFam" id="3.30.160.60:FF:000145">
    <property type="entry name" value="Zinc finger protein 574"/>
    <property type="match status" value="1"/>
</dbReference>
<name>A0A834IDG4_RHYFE</name>
<feature type="compositionally biased region" description="Acidic residues" evidence="13">
    <location>
        <begin position="241"/>
        <end position="254"/>
    </location>
</feature>
<comment type="subcellular location">
    <subcellularLocation>
        <location evidence="1">Nucleus</location>
    </subcellularLocation>
</comment>
<dbReference type="EMBL" id="JAACXV010013890">
    <property type="protein sequence ID" value="KAF7271812.1"/>
    <property type="molecule type" value="Genomic_DNA"/>
</dbReference>
<feature type="domain" description="THAP-type" evidence="15">
    <location>
        <begin position="1"/>
        <end position="79"/>
    </location>
</feature>
<dbReference type="SMART" id="SM00868">
    <property type="entry name" value="zf-AD"/>
    <property type="match status" value="1"/>
</dbReference>
<evidence type="ECO:0000313" key="16">
    <source>
        <dbReference type="EMBL" id="KAF7271812.1"/>
    </source>
</evidence>
<feature type="domain" description="C2H2-type" evidence="14">
    <location>
        <begin position="316"/>
        <end position="344"/>
    </location>
</feature>
<evidence type="ECO:0000256" key="13">
    <source>
        <dbReference type="SAM" id="MobiDB-lite"/>
    </source>
</evidence>